<dbReference type="Pfam" id="PF04082">
    <property type="entry name" value="Fungal_trans"/>
    <property type="match status" value="1"/>
</dbReference>
<dbReference type="GO" id="GO:0003677">
    <property type="term" value="F:DNA binding"/>
    <property type="evidence" value="ECO:0007669"/>
    <property type="project" value="InterPro"/>
</dbReference>
<dbReference type="Proteomes" id="UP000020467">
    <property type="component" value="Unassembled WGS sequence"/>
</dbReference>
<dbReference type="GO" id="GO:0001080">
    <property type="term" value="P:nitrogen catabolite activation of transcription from RNA polymerase II promoter"/>
    <property type="evidence" value="ECO:0007669"/>
    <property type="project" value="TreeGrafter"/>
</dbReference>
<name>A0A010QTB8_9PEZI</name>
<dbReference type="InterPro" id="IPR050797">
    <property type="entry name" value="Carb_Metab_Trans_Reg"/>
</dbReference>
<dbReference type="PANTHER" id="PTHR31668:SF4">
    <property type="entry name" value="TRANSCRIPTIONAL ACTIVATOR PROTEIN DAL81"/>
    <property type="match status" value="1"/>
</dbReference>
<gene>
    <name evidence="4" type="ORF">CFIO01_05247</name>
</gene>
<protein>
    <recommendedName>
        <fullName evidence="3">Xylanolytic transcriptional activator regulatory domain-containing protein</fullName>
    </recommendedName>
</protein>
<dbReference type="EMBL" id="JARH01000491">
    <property type="protein sequence ID" value="EXF79880.1"/>
    <property type="molecule type" value="Genomic_DNA"/>
</dbReference>
<keyword evidence="1" id="KW-0539">Nucleus</keyword>
<proteinExistence type="predicted"/>
<dbReference type="GO" id="GO:0005634">
    <property type="term" value="C:nucleus"/>
    <property type="evidence" value="ECO:0007669"/>
    <property type="project" value="TreeGrafter"/>
</dbReference>
<feature type="compositionally biased region" description="Acidic residues" evidence="2">
    <location>
        <begin position="10"/>
        <end position="19"/>
    </location>
</feature>
<keyword evidence="5" id="KW-1185">Reference proteome</keyword>
<evidence type="ECO:0000259" key="3">
    <source>
        <dbReference type="Pfam" id="PF04082"/>
    </source>
</evidence>
<feature type="region of interest" description="Disordered" evidence="2">
    <location>
        <begin position="1"/>
        <end position="25"/>
    </location>
</feature>
<dbReference type="CDD" id="cd12148">
    <property type="entry name" value="fungal_TF_MHR"/>
    <property type="match status" value="1"/>
</dbReference>
<dbReference type="AlphaFoldDB" id="A0A010QTB8"/>
<dbReference type="GO" id="GO:0006351">
    <property type="term" value="P:DNA-templated transcription"/>
    <property type="evidence" value="ECO:0007669"/>
    <property type="project" value="InterPro"/>
</dbReference>
<evidence type="ECO:0000313" key="5">
    <source>
        <dbReference type="Proteomes" id="UP000020467"/>
    </source>
</evidence>
<dbReference type="eggNOG" id="ENOG502RUI6">
    <property type="taxonomic scope" value="Eukaryota"/>
</dbReference>
<dbReference type="PANTHER" id="PTHR31668">
    <property type="entry name" value="GLUCOSE TRANSPORT TRANSCRIPTION REGULATOR RGT1-RELATED-RELATED"/>
    <property type="match status" value="1"/>
</dbReference>
<dbReference type="InterPro" id="IPR007219">
    <property type="entry name" value="XnlR_reg_dom"/>
</dbReference>
<accession>A0A010QTB8</accession>
<reference evidence="4 5" key="1">
    <citation type="submission" date="2014-02" db="EMBL/GenBank/DDBJ databases">
        <title>The genome sequence of Colletotrichum fioriniae PJ7.</title>
        <authorList>
            <person name="Baroncelli R."/>
            <person name="Thon M.R."/>
        </authorList>
    </citation>
    <scope>NUCLEOTIDE SEQUENCE [LARGE SCALE GENOMIC DNA]</scope>
    <source>
        <strain evidence="4 5">PJ7</strain>
    </source>
</reference>
<evidence type="ECO:0000256" key="2">
    <source>
        <dbReference type="SAM" id="MobiDB-lite"/>
    </source>
</evidence>
<sequence length="790" mass="88970">MQMNSLSDSEPSENDEEYPEPSPESNIKDCGYKKWGFVVYRTTYNNSSDQPWAKFKEHVVNNLSKFVLESDAPEIIDNMDIIFVDDPTLEGVSVSDLQRRFRAWVQKEDMMPFETDESGGSERRYVPRGARHEFFILVDDVGLHSSSVSLVRGFPNDPTEEGREHLKIWHHAIGTELYDELGDPNAAWTGRYYSFLDDLTQESATASLSGGSPNDGDEVDDLGQAGVGFDASTVLPEALASDVVPGSLEDHANERFSQYSVDVEAMYGDFTNERTWNSLPPDETQSANNTIGAGLMHFDGTSFANSQVRHHHDFEIHEQAATLPTIEALSNGANSADDIGVKFSTNPHVGCAQSSNPTDASFTIDQRPEFQSAYFGLSGESDPYLLRHYFAGPPSVATILQLQDTTAQLMMKTMYRVYKKPPAERLWQMVYDGVQTTLHTPQLATISGALLYLHKPRVGVQHVSADTSFAWSMITSVVGLATSLALHLDCRSWSIPSWEKRLRRRLWWMTFSEATWRSLLLGRPAVIAPDQWNVSELTFLDFEVEELLLQFDDDTEANDFADKLRHAINESDGVMVSQRLAALTIIADNIYRCLYTIRATEKLADDLAGSIRAIKPLREELKLWYASLPIRIKTPKIDPERVAPAAPSSAACLKFAYLTLEILLYRALLRPLGNIDLMDVSKAVPQTEHPRSDSQANMTEEELGESLRNEIELIICAAENCARIVSTFTVELMSWDFAGFWYAFTKRRPRKKVFEDMSLGILRLDAMYWSNMNKIFKINRHVAQVIKDSI</sequence>
<dbReference type="OrthoDB" id="4424523at2759"/>
<evidence type="ECO:0000256" key="1">
    <source>
        <dbReference type="ARBA" id="ARBA00023242"/>
    </source>
</evidence>
<comment type="caution">
    <text evidence="4">The sequence shown here is derived from an EMBL/GenBank/DDBJ whole genome shotgun (WGS) entry which is preliminary data.</text>
</comment>
<evidence type="ECO:0000313" key="4">
    <source>
        <dbReference type="EMBL" id="EXF79880.1"/>
    </source>
</evidence>
<organism evidence="4 5">
    <name type="scientific">Colletotrichum fioriniae PJ7</name>
    <dbReference type="NCBI Taxonomy" id="1445577"/>
    <lineage>
        <taxon>Eukaryota</taxon>
        <taxon>Fungi</taxon>
        <taxon>Dikarya</taxon>
        <taxon>Ascomycota</taxon>
        <taxon>Pezizomycotina</taxon>
        <taxon>Sordariomycetes</taxon>
        <taxon>Hypocreomycetidae</taxon>
        <taxon>Glomerellales</taxon>
        <taxon>Glomerellaceae</taxon>
        <taxon>Colletotrichum</taxon>
        <taxon>Colletotrichum acutatum species complex</taxon>
    </lineage>
</organism>
<dbReference type="HOGENOM" id="CLU_355251_0_0_1"/>
<dbReference type="KEGG" id="cfj:CFIO01_05247"/>
<dbReference type="GO" id="GO:0008270">
    <property type="term" value="F:zinc ion binding"/>
    <property type="evidence" value="ECO:0007669"/>
    <property type="project" value="InterPro"/>
</dbReference>
<feature type="domain" description="Xylanolytic transcriptional activator regulatory" evidence="3">
    <location>
        <begin position="464"/>
        <end position="625"/>
    </location>
</feature>